<dbReference type="OrthoDB" id="9156297at2"/>
<dbReference type="Proteomes" id="UP000186513">
    <property type="component" value="Unassembled WGS sequence"/>
</dbReference>
<dbReference type="AlphaFoldDB" id="A0A1K2H894"/>
<gene>
    <name evidence="2" type="ORF">SAMN02745887_00628</name>
</gene>
<feature type="signal peptide" evidence="1">
    <location>
        <begin position="1"/>
        <end position="23"/>
    </location>
</feature>
<evidence type="ECO:0000313" key="3">
    <source>
        <dbReference type="Proteomes" id="UP000186513"/>
    </source>
</evidence>
<evidence type="ECO:0008006" key="4">
    <source>
        <dbReference type="Google" id="ProtNLM"/>
    </source>
</evidence>
<dbReference type="PROSITE" id="PS51257">
    <property type="entry name" value="PROKAR_LIPOPROTEIN"/>
    <property type="match status" value="1"/>
</dbReference>
<reference evidence="2 3" key="1">
    <citation type="submission" date="2016-11" db="EMBL/GenBank/DDBJ databases">
        <authorList>
            <person name="Jaros S."/>
            <person name="Januszkiewicz K."/>
            <person name="Wedrychowicz H."/>
        </authorList>
    </citation>
    <scope>NUCLEOTIDE SEQUENCE [LARGE SCALE GENOMIC DNA]</scope>
    <source>
        <strain evidence="2 3">DSM 18899</strain>
    </source>
</reference>
<dbReference type="RefSeq" id="WP_072427169.1">
    <property type="nucleotide sequence ID" value="NZ_FPKR01000002.1"/>
</dbReference>
<accession>A0A1K2H894</accession>
<keyword evidence="3" id="KW-1185">Reference proteome</keyword>
<dbReference type="InterPro" id="IPR025294">
    <property type="entry name" value="DUF4156"/>
</dbReference>
<protein>
    <recommendedName>
        <fullName evidence="4">DUF4156 domain-containing protein</fullName>
    </recommendedName>
</protein>
<evidence type="ECO:0000313" key="2">
    <source>
        <dbReference type="EMBL" id="SFZ72436.1"/>
    </source>
</evidence>
<name>A0A1K2H894_9NEIS</name>
<dbReference type="STRING" id="1121279.SAMN02745887_00628"/>
<proteinExistence type="predicted"/>
<keyword evidence="1" id="KW-0732">Signal</keyword>
<evidence type="ECO:0000256" key="1">
    <source>
        <dbReference type="SAM" id="SignalP"/>
    </source>
</evidence>
<dbReference type="EMBL" id="FPKR01000002">
    <property type="protein sequence ID" value="SFZ72436.1"/>
    <property type="molecule type" value="Genomic_DNA"/>
</dbReference>
<dbReference type="Pfam" id="PF13698">
    <property type="entry name" value="DUF4156"/>
    <property type="match status" value="1"/>
</dbReference>
<organism evidence="2 3">
    <name type="scientific">Chitinimonas taiwanensis DSM 18899</name>
    <dbReference type="NCBI Taxonomy" id="1121279"/>
    <lineage>
        <taxon>Bacteria</taxon>
        <taxon>Pseudomonadati</taxon>
        <taxon>Pseudomonadota</taxon>
        <taxon>Betaproteobacteria</taxon>
        <taxon>Neisseriales</taxon>
        <taxon>Chitinibacteraceae</taxon>
        <taxon>Chitinimonas</taxon>
    </lineage>
</organism>
<sequence>MLTKHASKLGLSLALLLSLGACAPFVALQPAAEAVQVSTLEATTACTPKGSVHVKVLGKLGPVERDPGKIIIELNTLARNSAVGQGGDTIAAAGPIKDGERDYKVFRCR</sequence>
<feature type="chain" id="PRO_5012860135" description="DUF4156 domain-containing protein" evidence="1">
    <location>
        <begin position="24"/>
        <end position="109"/>
    </location>
</feature>